<dbReference type="InterPro" id="IPR025715">
    <property type="entry name" value="FoP_C"/>
</dbReference>
<keyword evidence="5" id="KW-1185">Reference proteome</keyword>
<evidence type="ECO:0000259" key="3">
    <source>
        <dbReference type="SMART" id="SM01218"/>
    </source>
</evidence>
<feature type="compositionally biased region" description="Polar residues" evidence="2">
    <location>
        <begin position="29"/>
        <end position="47"/>
    </location>
</feature>
<protein>
    <recommendedName>
        <fullName evidence="3">Chromatin target of PRMT1 protein C-terminal domain-containing protein</fullName>
    </recommendedName>
</protein>
<keyword evidence="1" id="KW-0694">RNA-binding</keyword>
<dbReference type="EMBL" id="JAIXMP010000006">
    <property type="protein sequence ID" value="KAI9271751.1"/>
    <property type="molecule type" value="Genomic_DNA"/>
</dbReference>
<gene>
    <name evidence="4" type="ORF">BDA99DRAFT_534223</name>
</gene>
<dbReference type="Proteomes" id="UP001209540">
    <property type="component" value="Unassembled WGS sequence"/>
</dbReference>
<dbReference type="AlphaFoldDB" id="A0AAD5PGU1"/>
<name>A0AAD5PGU1_9FUNG</name>
<sequence length="279" mass="30812">MAPRRVYNNNNNSGRVVTLGGNGGGLNERFSQLDQSKKPSSNGTGSVFSRIRGGNSNNNNAKPGRRNTSNIQNRLSRPASGGVRKRNGNHASTTSAMQGVVRSAAGNRNSNQRHGRPGLGNRRTTGHRVTQQQRNNNRGASSSSQQQRGGNRANNNNNQKGRNKNNNNNNKGKKPVTAKDLDKSLDDYMMKDPQTAQSRLDAELNSYMDESGDGDVLMDLNILNGYKNGVAMSNRKGMVSLYILLYKSMIYVQREYSIPNIVFFPAFSLPWQQIAFKYI</sequence>
<feature type="compositionally biased region" description="Low complexity" evidence="2">
    <location>
        <begin position="131"/>
        <end position="170"/>
    </location>
</feature>
<dbReference type="SMART" id="SM01218">
    <property type="entry name" value="FoP_duplication"/>
    <property type="match status" value="1"/>
</dbReference>
<feature type="compositionally biased region" description="Low complexity" evidence="2">
    <location>
        <begin position="50"/>
        <end position="62"/>
    </location>
</feature>
<comment type="caution">
    <text evidence="4">The sequence shown here is derived from an EMBL/GenBank/DDBJ whole genome shotgun (WGS) entry which is preliminary data.</text>
</comment>
<dbReference type="Pfam" id="PF13865">
    <property type="entry name" value="FoP_duplication"/>
    <property type="match status" value="1"/>
</dbReference>
<proteinExistence type="predicted"/>
<evidence type="ECO:0000256" key="1">
    <source>
        <dbReference type="ARBA" id="ARBA00022884"/>
    </source>
</evidence>
<evidence type="ECO:0000313" key="5">
    <source>
        <dbReference type="Proteomes" id="UP001209540"/>
    </source>
</evidence>
<feature type="domain" description="Chromatin target of PRMT1 protein C-terminal" evidence="3">
    <location>
        <begin position="115"/>
        <end position="214"/>
    </location>
</feature>
<reference evidence="4" key="1">
    <citation type="journal article" date="2022" name="IScience">
        <title>Evolution of zygomycete secretomes and the origins of terrestrial fungal ecologies.</title>
        <authorList>
            <person name="Chang Y."/>
            <person name="Wang Y."/>
            <person name="Mondo S."/>
            <person name="Ahrendt S."/>
            <person name="Andreopoulos W."/>
            <person name="Barry K."/>
            <person name="Beard J."/>
            <person name="Benny G.L."/>
            <person name="Blankenship S."/>
            <person name="Bonito G."/>
            <person name="Cuomo C."/>
            <person name="Desiro A."/>
            <person name="Gervers K.A."/>
            <person name="Hundley H."/>
            <person name="Kuo A."/>
            <person name="LaButti K."/>
            <person name="Lang B.F."/>
            <person name="Lipzen A."/>
            <person name="O'Donnell K."/>
            <person name="Pangilinan J."/>
            <person name="Reynolds N."/>
            <person name="Sandor L."/>
            <person name="Smith M.E."/>
            <person name="Tsang A."/>
            <person name="Grigoriev I.V."/>
            <person name="Stajich J.E."/>
            <person name="Spatafora J.W."/>
        </authorList>
    </citation>
    <scope>NUCLEOTIDE SEQUENCE</scope>
    <source>
        <strain evidence="4">RSA 2281</strain>
    </source>
</reference>
<evidence type="ECO:0000313" key="4">
    <source>
        <dbReference type="EMBL" id="KAI9271751.1"/>
    </source>
</evidence>
<organism evidence="4 5">
    <name type="scientific">Phascolomyces articulosus</name>
    <dbReference type="NCBI Taxonomy" id="60185"/>
    <lineage>
        <taxon>Eukaryota</taxon>
        <taxon>Fungi</taxon>
        <taxon>Fungi incertae sedis</taxon>
        <taxon>Mucoromycota</taxon>
        <taxon>Mucoromycotina</taxon>
        <taxon>Mucoromycetes</taxon>
        <taxon>Mucorales</taxon>
        <taxon>Lichtheimiaceae</taxon>
        <taxon>Phascolomyces</taxon>
    </lineage>
</organism>
<accession>A0AAD5PGU1</accession>
<evidence type="ECO:0000256" key="2">
    <source>
        <dbReference type="SAM" id="MobiDB-lite"/>
    </source>
</evidence>
<reference evidence="4" key="2">
    <citation type="submission" date="2023-02" db="EMBL/GenBank/DDBJ databases">
        <authorList>
            <consortium name="DOE Joint Genome Institute"/>
            <person name="Mondo S.J."/>
            <person name="Chang Y."/>
            <person name="Wang Y."/>
            <person name="Ahrendt S."/>
            <person name="Andreopoulos W."/>
            <person name="Barry K."/>
            <person name="Beard J."/>
            <person name="Benny G.L."/>
            <person name="Blankenship S."/>
            <person name="Bonito G."/>
            <person name="Cuomo C."/>
            <person name="Desiro A."/>
            <person name="Gervers K.A."/>
            <person name="Hundley H."/>
            <person name="Kuo A."/>
            <person name="LaButti K."/>
            <person name="Lang B.F."/>
            <person name="Lipzen A."/>
            <person name="O'Donnell K."/>
            <person name="Pangilinan J."/>
            <person name="Reynolds N."/>
            <person name="Sandor L."/>
            <person name="Smith M.W."/>
            <person name="Tsang A."/>
            <person name="Grigoriev I.V."/>
            <person name="Stajich J.E."/>
            <person name="Spatafora J.W."/>
        </authorList>
    </citation>
    <scope>NUCLEOTIDE SEQUENCE</scope>
    <source>
        <strain evidence="4">RSA 2281</strain>
    </source>
</reference>
<dbReference type="GO" id="GO:0003723">
    <property type="term" value="F:RNA binding"/>
    <property type="evidence" value="ECO:0007669"/>
    <property type="project" value="UniProtKB-KW"/>
</dbReference>
<feature type="region of interest" description="Disordered" evidence="2">
    <location>
        <begin position="1"/>
        <end position="178"/>
    </location>
</feature>